<evidence type="ECO:0000259" key="1">
    <source>
        <dbReference type="Pfam" id="PF00326"/>
    </source>
</evidence>
<dbReference type="InterPro" id="IPR002469">
    <property type="entry name" value="Peptidase_S9B_N"/>
</dbReference>
<dbReference type="SUPFAM" id="SSF53474">
    <property type="entry name" value="alpha/beta-Hydrolases"/>
    <property type="match status" value="1"/>
</dbReference>
<dbReference type="RefSeq" id="WP_264498081.1">
    <property type="nucleotide sequence ID" value="NZ_CP109947.1"/>
</dbReference>
<dbReference type="PANTHER" id="PTHR11731:SF118">
    <property type="entry name" value="BLR1971 PROTEIN"/>
    <property type="match status" value="1"/>
</dbReference>
<dbReference type="EMBL" id="CP125967">
    <property type="protein sequence ID" value="WWO37863.1"/>
    <property type="molecule type" value="Genomic_DNA"/>
</dbReference>
<sequence length="774" mass="87758">MTGKTRLAITRHTISVLIVILTSVALPGVANESPDLNREDYHRIKALGQHYRTLIDHYPGQMVWQPDGRSFVYRRSVAATAEQPGGYEFVRVDAANQTQQPAFDHERLAQALTPLLTKPVTATTLPFEQVDYNEQAKLLFIPHGARLLGCDIHRYQCRVVSDLSQSAEQKQEVPAYQSRISPDGKWEAIVDNHNLVLIGKQDGERTTITQDGTAENEYEIERLSWSPDSTKLVMFRIQRAEKRYVHYIESSPTDQLQPKHRQIVYPKPGDVLDIPQPVVVEVASRRMTAIEPILFPNPYSLSYPVWRKDGRTFTFEYNQRGHQVYRVIEVDSETGQARTLINETADTFIDYMPLTGVLTGSGKYYRHDLANGTEIVWASERSGWQHLYLYDAVTGTVKNAITQGDWVVRAVNWVDEKNRVIYFSASGINQGEDPYYTHGYKIGFDGSGLTTLTPESANHTLNFSPNGDYYIDTYSRYDLPPITTLYRTTDNRAVMRVNTTDISRLRSAGWRPPVPFMAPGRDGKTEIWGMIYPPRHLNADEKYPVIEGIYAGPHGSFVPKDFSFWPEPLTELGFAVAKIDGMGTNNRSRAFHDVAWRNLKDAGFPDRILWHQAVARQYPWYDIARGVGITGVSAGGQSAMAALLFHPEFYTVAVADSGSHDNRMDKIWWNEQWMGWPIGKEYTASSNAENAWRLQGKLLLMVGELDENVDPSTTMQVVDRLIKANKDFDLFYMPGGGHGVSSSAYGQRLMWDFFIRHLAGRKTPDWNSPVEQSP</sequence>
<evidence type="ECO:0000313" key="4">
    <source>
        <dbReference type="Proteomes" id="UP001379444"/>
    </source>
</evidence>
<evidence type="ECO:0000313" key="3">
    <source>
        <dbReference type="EMBL" id="WWO37863.1"/>
    </source>
</evidence>
<keyword evidence="4" id="KW-1185">Reference proteome</keyword>
<feature type="domain" description="Peptidase S9 prolyl oligopeptidase catalytic" evidence="1">
    <location>
        <begin position="562"/>
        <end position="759"/>
    </location>
</feature>
<name>A0ABZ2G9X6_9GAMM</name>
<reference evidence="3 4" key="1">
    <citation type="journal article" date="2024" name="Front. Plant Sci.">
        <title>Comprehensive phenomic and genomic studies of the species, Pectobacterium cacticida and proposal for reclassification as Alcorniella cacticida comb. nov.</title>
        <authorList>
            <person name="Jonca J."/>
            <person name="Pirhonen M."/>
            <person name="Waleron M.M."/>
            <person name="Gawor J."/>
            <person name="Mrozik A."/>
            <person name="Smoktunowicz M."/>
            <person name="Waleron K."/>
            <person name="Waleron M."/>
        </authorList>
    </citation>
    <scope>NUCLEOTIDE SEQUENCE [LARGE SCALE GENOMIC DNA]</scope>
    <source>
        <strain evidence="3 4">DPMP6</strain>
    </source>
</reference>
<dbReference type="Gene3D" id="3.40.50.1820">
    <property type="entry name" value="alpha/beta hydrolase"/>
    <property type="match status" value="1"/>
</dbReference>
<dbReference type="InterPro" id="IPR029058">
    <property type="entry name" value="AB_hydrolase_fold"/>
</dbReference>
<evidence type="ECO:0000259" key="2">
    <source>
        <dbReference type="Pfam" id="PF00930"/>
    </source>
</evidence>
<proteinExistence type="predicted"/>
<dbReference type="Proteomes" id="UP001379444">
    <property type="component" value="Chromosome"/>
</dbReference>
<protein>
    <submittedName>
        <fullName evidence="3">DPP IV N-terminal domain-containing protein</fullName>
    </submittedName>
</protein>
<dbReference type="SUPFAM" id="SSF82171">
    <property type="entry name" value="DPP6 N-terminal domain-like"/>
    <property type="match status" value="1"/>
</dbReference>
<organism evidence="3 4">
    <name type="scientific">Pectobacterium cacticida</name>
    <dbReference type="NCBI Taxonomy" id="69221"/>
    <lineage>
        <taxon>Bacteria</taxon>
        <taxon>Pseudomonadati</taxon>
        <taxon>Pseudomonadota</taxon>
        <taxon>Gammaproteobacteria</taxon>
        <taxon>Enterobacterales</taxon>
        <taxon>Pectobacteriaceae</taxon>
        <taxon>Pectobacterium</taxon>
    </lineage>
</organism>
<dbReference type="Pfam" id="PF00326">
    <property type="entry name" value="Peptidase_S9"/>
    <property type="match status" value="1"/>
</dbReference>
<dbReference type="Gene3D" id="2.140.10.30">
    <property type="entry name" value="Dipeptidylpeptidase IV, N-terminal domain"/>
    <property type="match status" value="1"/>
</dbReference>
<dbReference type="PANTHER" id="PTHR11731">
    <property type="entry name" value="PROTEASE FAMILY S9B,C DIPEPTIDYL-PEPTIDASE IV-RELATED"/>
    <property type="match status" value="1"/>
</dbReference>
<gene>
    <name evidence="3" type="ORF">QNA12_15230</name>
</gene>
<dbReference type="InterPro" id="IPR050278">
    <property type="entry name" value="Serine_Prot_S9B/DPPIV"/>
</dbReference>
<accession>A0ABZ2G9X6</accession>
<feature type="domain" description="Dipeptidylpeptidase IV N-terminal" evidence="2">
    <location>
        <begin position="171"/>
        <end position="481"/>
    </location>
</feature>
<dbReference type="Pfam" id="PF00930">
    <property type="entry name" value="DPPIV_N"/>
    <property type="match status" value="1"/>
</dbReference>
<dbReference type="InterPro" id="IPR001375">
    <property type="entry name" value="Peptidase_S9_cat"/>
</dbReference>